<dbReference type="GO" id="GO:0016020">
    <property type="term" value="C:membrane"/>
    <property type="evidence" value="ECO:0007669"/>
    <property type="project" value="UniProtKB-SubCell"/>
</dbReference>
<evidence type="ECO:0000313" key="10">
    <source>
        <dbReference type="Proteomes" id="UP000559027"/>
    </source>
</evidence>
<dbReference type="InterPro" id="IPR006634">
    <property type="entry name" value="TLC-dom"/>
</dbReference>
<feature type="compositionally biased region" description="Polar residues" evidence="6">
    <location>
        <begin position="272"/>
        <end position="285"/>
    </location>
</feature>
<dbReference type="InterPro" id="IPR050846">
    <property type="entry name" value="TLCD"/>
</dbReference>
<keyword evidence="10" id="KW-1185">Reference proteome</keyword>
<evidence type="ECO:0000256" key="1">
    <source>
        <dbReference type="ARBA" id="ARBA00004141"/>
    </source>
</evidence>
<gene>
    <name evidence="9" type="ORF">D9756_001369</name>
</gene>
<keyword evidence="2 5" id="KW-0812">Transmembrane</keyword>
<feature type="compositionally biased region" description="Basic and acidic residues" evidence="6">
    <location>
        <begin position="257"/>
        <end position="270"/>
    </location>
</feature>
<keyword evidence="3 7" id="KW-1133">Transmembrane helix</keyword>
<evidence type="ECO:0000259" key="8">
    <source>
        <dbReference type="PROSITE" id="PS50922"/>
    </source>
</evidence>
<dbReference type="AlphaFoldDB" id="A0A8H5G547"/>
<reference evidence="9 10" key="1">
    <citation type="journal article" date="2020" name="ISME J.">
        <title>Uncovering the hidden diversity of litter-decomposition mechanisms in mushroom-forming fungi.</title>
        <authorList>
            <person name="Floudas D."/>
            <person name="Bentzer J."/>
            <person name="Ahren D."/>
            <person name="Johansson T."/>
            <person name="Persson P."/>
            <person name="Tunlid A."/>
        </authorList>
    </citation>
    <scope>NUCLEOTIDE SEQUENCE [LARGE SCALE GENOMIC DNA]</scope>
    <source>
        <strain evidence="9 10">CBS 146.42</strain>
    </source>
</reference>
<feature type="transmembrane region" description="Helical" evidence="7">
    <location>
        <begin position="20"/>
        <end position="41"/>
    </location>
</feature>
<dbReference type="OrthoDB" id="10266980at2759"/>
<feature type="region of interest" description="Disordered" evidence="6">
    <location>
        <begin position="257"/>
        <end position="285"/>
    </location>
</feature>
<evidence type="ECO:0000313" key="9">
    <source>
        <dbReference type="EMBL" id="KAF5358514.1"/>
    </source>
</evidence>
<evidence type="ECO:0000256" key="5">
    <source>
        <dbReference type="PROSITE-ProRule" id="PRU00205"/>
    </source>
</evidence>
<feature type="transmembrane region" description="Helical" evidence="7">
    <location>
        <begin position="219"/>
        <end position="242"/>
    </location>
</feature>
<feature type="transmembrane region" description="Helical" evidence="7">
    <location>
        <begin position="147"/>
        <end position="170"/>
    </location>
</feature>
<evidence type="ECO:0000256" key="2">
    <source>
        <dbReference type="ARBA" id="ARBA00022692"/>
    </source>
</evidence>
<feature type="transmembrane region" description="Helical" evidence="7">
    <location>
        <begin position="95"/>
        <end position="114"/>
    </location>
</feature>
<dbReference type="Pfam" id="PF03798">
    <property type="entry name" value="TRAM_LAG1_CLN8"/>
    <property type="match status" value="1"/>
</dbReference>
<evidence type="ECO:0000256" key="4">
    <source>
        <dbReference type="ARBA" id="ARBA00023136"/>
    </source>
</evidence>
<dbReference type="EMBL" id="JAACJO010000005">
    <property type="protein sequence ID" value="KAF5358514.1"/>
    <property type="molecule type" value="Genomic_DNA"/>
</dbReference>
<accession>A0A8H5G547</accession>
<evidence type="ECO:0000256" key="6">
    <source>
        <dbReference type="SAM" id="MobiDB-lite"/>
    </source>
</evidence>
<feature type="transmembrane region" description="Helical" evidence="7">
    <location>
        <begin position="121"/>
        <end position="141"/>
    </location>
</feature>
<dbReference type="Proteomes" id="UP000559027">
    <property type="component" value="Unassembled WGS sequence"/>
</dbReference>
<dbReference type="SMART" id="SM00724">
    <property type="entry name" value="TLC"/>
    <property type="match status" value="1"/>
</dbReference>
<proteinExistence type="predicted"/>
<dbReference type="PANTHER" id="PTHR13439">
    <property type="entry name" value="CT120 PROTEIN"/>
    <property type="match status" value="1"/>
</dbReference>
<feature type="transmembrane region" description="Helical" evidence="7">
    <location>
        <begin position="182"/>
        <end position="199"/>
    </location>
</feature>
<evidence type="ECO:0000256" key="7">
    <source>
        <dbReference type="SAM" id="Phobius"/>
    </source>
</evidence>
<feature type="domain" description="TLC" evidence="8">
    <location>
        <begin position="56"/>
        <end position="253"/>
    </location>
</feature>
<comment type="caution">
    <text evidence="9">The sequence shown here is derived from an EMBL/GenBank/DDBJ whole genome shotgun (WGS) entry which is preliminary data.</text>
</comment>
<comment type="subcellular location">
    <subcellularLocation>
        <location evidence="1">Membrane</location>
        <topology evidence="1">Multi-pass membrane protein</topology>
    </subcellularLocation>
</comment>
<name>A0A8H5G547_9AGAR</name>
<protein>
    <recommendedName>
        <fullName evidence="8">TLC domain-containing protein</fullName>
    </recommendedName>
</protein>
<dbReference type="PANTHER" id="PTHR13439:SF0">
    <property type="entry name" value="TOPOISOMERASE I DAMAGE AFFECTED PROTEIN 4"/>
    <property type="match status" value="1"/>
</dbReference>
<evidence type="ECO:0000256" key="3">
    <source>
        <dbReference type="ARBA" id="ARBA00022989"/>
    </source>
</evidence>
<dbReference type="GO" id="GO:0055088">
    <property type="term" value="P:lipid homeostasis"/>
    <property type="evidence" value="ECO:0007669"/>
    <property type="project" value="TreeGrafter"/>
</dbReference>
<keyword evidence="4 5" id="KW-0472">Membrane</keyword>
<organism evidence="9 10">
    <name type="scientific">Leucocoprinus leucothites</name>
    <dbReference type="NCBI Taxonomy" id="201217"/>
    <lineage>
        <taxon>Eukaryota</taxon>
        <taxon>Fungi</taxon>
        <taxon>Dikarya</taxon>
        <taxon>Basidiomycota</taxon>
        <taxon>Agaricomycotina</taxon>
        <taxon>Agaricomycetes</taxon>
        <taxon>Agaricomycetidae</taxon>
        <taxon>Agaricales</taxon>
        <taxon>Agaricineae</taxon>
        <taxon>Agaricaceae</taxon>
        <taxon>Leucocoprinus</taxon>
    </lineage>
</organism>
<dbReference type="PROSITE" id="PS50922">
    <property type="entry name" value="TLC"/>
    <property type="match status" value="1"/>
</dbReference>
<feature type="transmembrane region" description="Helical" evidence="7">
    <location>
        <begin position="61"/>
        <end position="83"/>
    </location>
</feature>
<dbReference type="GO" id="GO:0005783">
    <property type="term" value="C:endoplasmic reticulum"/>
    <property type="evidence" value="ECO:0007669"/>
    <property type="project" value="TreeGrafter"/>
</dbReference>
<sequence length="285" mass="32142">MGLEHFLGHTLGLTKLPPHIPTVLWSFAGFTFVHLVLAPWICSRWFPAAYGSKSRAAKNAWAIHVVSQVHCFIIVPAAFYAILTETPDRELDKAFGWSNTTGFVHGIAVGYFIWDLLDAIVNFVDLGFVIHAVSCCLVFGMSYRPFVAYYGTRCLLWEVSTMFLNIHWFLDKTGNTGTTFQLINGIFLVSSFFGVRLLYGGSVSIRFFFTLAKVWRDIPVFYIIVYAGGNFVLQGLNIYWFMKMIAALRKRFEQPPKVNESRNSSDERASLLESNGAPNTGNGEY</sequence>